<gene>
    <name evidence="2" type="ORF">BDV95DRAFT_157914</name>
</gene>
<evidence type="ECO:0000313" key="3">
    <source>
        <dbReference type="Proteomes" id="UP000481861"/>
    </source>
</evidence>
<protein>
    <submittedName>
        <fullName evidence="2">Uncharacterized protein</fullName>
    </submittedName>
</protein>
<accession>A0A7C8IA12</accession>
<proteinExistence type="predicted"/>
<name>A0A7C8IA12_9PLEO</name>
<organism evidence="2 3">
    <name type="scientific">Massariosphaeria phaeospora</name>
    <dbReference type="NCBI Taxonomy" id="100035"/>
    <lineage>
        <taxon>Eukaryota</taxon>
        <taxon>Fungi</taxon>
        <taxon>Dikarya</taxon>
        <taxon>Ascomycota</taxon>
        <taxon>Pezizomycotina</taxon>
        <taxon>Dothideomycetes</taxon>
        <taxon>Pleosporomycetidae</taxon>
        <taxon>Pleosporales</taxon>
        <taxon>Pleosporales incertae sedis</taxon>
        <taxon>Massariosphaeria</taxon>
    </lineage>
</organism>
<evidence type="ECO:0000313" key="2">
    <source>
        <dbReference type="EMBL" id="KAF2868107.1"/>
    </source>
</evidence>
<dbReference type="OrthoDB" id="62952at2759"/>
<sequence length="441" mass="49985">MVATVTQMQKSRPRRAPHFAPHPPHSFLRTLYYLLRVVSAFFHDSSVASPAKPGHFIGTSSLEPGTACEQSRGRHSRAQQSQRYSCKKLTMNINDDTRIMTAVMVPITNADQIVSISSDPVDSPKEKNPGSPVPTVWNGITMLISPSAFKKLAPSDRILLCKTVEKFLNDSTIRGVFKHVVEPTPPSPQKRPDVPFRFMALPAEVKNEIVKYALYSPEGLCWVWKSFDPDIRVGTFRIGRFDGGDELQEFNALARVCKQMHMETQGLVFSANKCHFDLRYMFSCDRPSMYRCGHITRQQDGMGQAAVDALTHFMRLSPPELSGNLPHVQLWFLQMIMLEHSIQRLNHLSLLLRCTRLTLSVCGWGNLSFGTSKLPEQYAIDEFMEDGRLIQHERLEGNLIDLTPKWRLVPNTVSDERYRKLLCVVDPSNISVVQGWFLNGL</sequence>
<dbReference type="InterPro" id="IPR038883">
    <property type="entry name" value="AN11006-like"/>
</dbReference>
<feature type="compositionally biased region" description="Polar residues" evidence="1">
    <location>
        <begin position="1"/>
        <end position="10"/>
    </location>
</feature>
<reference evidence="2 3" key="1">
    <citation type="submission" date="2020-01" db="EMBL/GenBank/DDBJ databases">
        <authorList>
            <consortium name="DOE Joint Genome Institute"/>
            <person name="Haridas S."/>
            <person name="Albert R."/>
            <person name="Binder M."/>
            <person name="Bloem J."/>
            <person name="Labutti K."/>
            <person name="Salamov A."/>
            <person name="Andreopoulos B."/>
            <person name="Baker S.E."/>
            <person name="Barry K."/>
            <person name="Bills G."/>
            <person name="Bluhm B.H."/>
            <person name="Cannon C."/>
            <person name="Castanera R."/>
            <person name="Culley D.E."/>
            <person name="Daum C."/>
            <person name="Ezra D."/>
            <person name="Gonzalez J.B."/>
            <person name="Henrissat B."/>
            <person name="Kuo A."/>
            <person name="Liang C."/>
            <person name="Lipzen A."/>
            <person name="Lutzoni F."/>
            <person name="Magnuson J."/>
            <person name="Mondo S."/>
            <person name="Nolan M."/>
            <person name="Ohm R."/>
            <person name="Pangilinan J."/>
            <person name="Park H.-J.H."/>
            <person name="Ramirez L."/>
            <person name="Alfaro M."/>
            <person name="Sun H."/>
            <person name="Tritt A."/>
            <person name="Yoshinaga Y."/>
            <person name="Zwiers L.-H.L."/>
            <person name="Turgeon B.G."/>
            <person name="Goodwin S.B."/>
            <person name="Spatafora J.W."/>
            <person name="Crous P.W."/>
            <person name="Grigoriev I.V."/>
        </authorList>
    </citation>
    <scope>NUCLEOTIDE SEQUENCE [LARGE SCALE GENOMIC DNA]</scope>
    <source>
        <strain evidence="2 3">CBS 611.86</strain>
    </source>
</reference>
<dbReference type="PANTHER" id="PTHR42085">
    <property type="entry name" value="F-BOX DOMAIN-CONTAINING PROTEIN"/>
    <property type="match status" value="1"/>
</dbReference>
<keyword evidence="3" id="KW-1185">Reference proteome</keyword>
<dbReference type="EMBL" id="JAADJZ010000020">
    <property type="protein sequence ID" value="KAF2868107.1"/>
    <property type="molecule type" value="Genomic_DNA"/>
</dbReference>
<dbReference type="Proteomes" id="UP000481861">
    <property type="component" value="Unassembled WGS sequence"/>
</dbReference>
<dbReference type="AlphaFoldDB" id="A0A7C8IA12"/>
<evidence type="ECO:0000256" key="1">
    <source>
        <dbReference type="SAM" id="MobiDB-lite"/>
    </source>
</evidence>
<comment type="caution">
    <text evidence="2">The sequence shown here is derived from an EMBL/GenBank/DDBJ whole genome shotgun (WGS) entry which is preliminary data.</text>
</comment>
<feature type="region of interest" description="Disordered" evidence="1">
    <location>
        <begin position="1"/>
        <end position="21"/>
    </location>
</feature>
<dbReference type="PANTHER" id="PTHR42085:SF1">
    <property type="entry name" value="F-BOX DOMAIN-CONTAINING PROTEIN"/>
    <property type="match status" value="1"/>
</dbReference>
<feature type="region of interest" description="Disordered" evidence="1">
    <location>
        <begin position="63"/>
        <end position="83"/>
    </location>
</feature>